<dbReference type="EMBL" id="VOHS01000082">
    <property type="protein sequence ID" value="TWV90439.1"/>
    <property type="molecule type" value="Genomic_DNA"/>
</dbReference>
<comment type="caution">
    <text evidence="1">The sequence shown here is derived from an EMBL/GenBank/DDBJ whole genome shotgun (WGS) entry which is preliminary data.</text>
</comment>
<dbReference type="Proteomes" id="UP000318815">
    <property type="component" value="Unassembled WGS sequence"/>
</dbReference>
<organism evidence="1 2">
    <name type="scientific">Chitinophaga pinensis</name>
    <dbReference type="NCBI Taxonomy" id="79329"/>
    <lineage>
        <taxon>Bacteria</taxon>
        <taxon>Pseudomonadati</taxon>
        <taxon>Bacteroidota</taxon>
        <taxon>Chitinophagia</taxon>
        <taxon>Chitinophagales</taxon>
        <taxon>Chitinophagaceae</taxon>
        <taxon>Chitinophaga</taxon>
    </lineage>
</organism>
<reference evidence="1 2" key="1">
    <citation type="submission" date="2019-08" db="EMBL/GenBank/DDBJ databases">
        <title>Whole genome sequencing of chitin degrading bacteria Chitinophaga pinensis YS16.</title>
        <authorList>
            <person name="Singh R.P."/>
            <person name="Manchanda G."/>
            <person name="Maurya I.K."/>
            <person name="Joshi N.K."/>
            <person name="Srivastava A.K."/>
        </authorList>
    </citation>
    <scope>NUCLEOTIDE SEQUENCE [LARGE SCALE GENOMIC DNA]</scope>
    <source>
        <strain evidence="1 2">YS-16</strain>
    </source>
</reference>
<name>A0A5C6LJB0_9BACT</name>
<sequence length="41" mass="4639">MVVLPDKTTVWLNAMSSLKFPVTFLNAAERRITLTGEAIFR</sequence>
<accession>A0A5C6LJB0</accession>
<dbReference type="Gene3D" id="2.60.120.1440">
    <property type="match status" value="1"/>
</dbReference>
<evidence type="ECO:0000313" key="2">
    <source>
        <dbReference type="Proteomes" id="UP000318815"/>
    </source>
</evidence>
<dbReference type="AlphaFoldDB" id="A0A5C6LJB0"/>
<proteinExistence type="predicted"/>
<protein>
    <submittedName>
        <fullName evidence="1">FecR domain-containing protein</fullName>
    </submittedName>
</protein>
<keyword evidence="2" id="KW-1185">Reference proteome</keyword>
<evidence type="ECO:0000313" key="1">
    <source>
        <dbReference type="EMBL" id="TWV90439.1"/>
    </source>
</evidence>
<gene>
    <name evidence="1" type="ORF">FEF09_29500</name>
</gene>